<dbReference type="InterPro" id="IPR029063">
    <property type="entry name" value="SAM-dependent_MTases_sf"/>
</dbReference>
<proteinExistence type="predicted"/>
<dbReference type="RefSeq" id="XP_017781167.1">
    <property type="nucleotide sequence ID" value="XM_017925678.1"/>
</dbReference>
<evidence type="ECO:0000259" key="5">
    <source>
        <dbReference type="Pfam" id="PF22528"/>
    </source>
</evidence>
<dbReference type="SUPFAM" id="SSF53335">
    <property type="entry name" value="S-adenosyl-L-methionine-dependent methyltransferases"/>
    <property type="match status" value="2"/>
</dbReference>
<dbReference type="Gene3D" id="1.25.40.10">
    <property type="entry name" value="Tetratricopeptide repeat domain"/>
    <property type="match status" value="1"/>
</dbReference>
<evidence type="ECO:0000313" key="7">
    <source>
        <dbReference type="RefSeq" id="XP_017781167.1"/>
    </source>
</evidence>
<dbReference type="Proteomes" id="UP000695000">
    <property type="component" value="Unplaced"/>
</dbReference>
<dbReference type="PROSITE" id="PS51678">
    <property type="entry name" value="SAM_MT_PRMT"/>
    <property type="match status" value="1"/>
</dbReference>
<dbReference type="GeneID" id="108565983"/>
<dbReference type="PANTHER" id="PTHR11006">
    <property type="entry name" value="PROTEIN ARGININE N-METHYLTRANSFERASE"/>
    <property type="match status" value="1"/>
</dbReference>
<dbReference type="PANTHER" id="PTHR11006:SF60">
    <property type="entry name" value="PROTEIN ARGININE N-METHYLTRANSFERASE 9"/>
    <property type="match status" value="1"/>
</dbReference>
<evidence type="ECO:0000256" key="4">
    <source>
        <dbReference type="PROSITE-ProRule" id="PRU01015"/>
    </source>
</evidence>
<reference evidence="7" key="1">
    <citation type="submission" date="2025-08" db="UniProtKB">
        <authorList>
            <consortium name="RefSeq"/>
        </authorList>
    </citation>
    <scope>IDENTIFICATION</scope>
    <source>
        <tissue evidence="7">Whole Larva</tissue>
    </source>
</reference>
<organism evidence="6 7">
    <name type="scientific">Nicrophorus vespilloides</name>
    <name type="common">Boreal carrion beetle</name>
    <dbReference type="NCBI Taxonomy" id="110193"/>
    <lineage>
        <taxon>Eukaryota</taxon>
        <taxon>Metazoa</taxon>
        <taxon>Ecdysozoa</taxon>
        <taxon>Arthropoda</taxon>
        <taxon>Hexapoda</taxon>
        <taxon>Insecta</taxon>
        <taxon>Pterygota</taxon>
        <taxon>Neoptera</taxon>
        <taxon>Endopterygota</taxon>
        <taxon>Coleoptera</taxon>
        <taxon>Polyphaga</taxon>
        <taxon>Staphyliniformia</taxon>
        <taxon>Silphidae</taxon>
        <taxon>Nicrophorinae</taxon>
        <taxon>Nicrophorus</taxon>
    </lineage>
</organism>
<dbReference type="Gene3D" id="2.70.160.11">
    <property type="entry name" value="Hnrnp arginine n-methyltransferase1"/>
    <property type="match status" value="1"/>
</dbReference>
<dbReference type="CDD" id="cd02440">
    <property type="entry name" value="AdoMet_MTases"/>
    <property type="match status" value="1"/>
</dbReference>
<accession>A0ABM1N2W7</accession>
<gene>
    <name evidence="7" type="primary">LOC108565983</name>
</gene>
<keyword evidence="1 4" id="KW-0489">Methyltransferase</keyword>
<evidence type="ECO:0000313" key="6">
    <source>
        <dbReference type="Proteomes" id="UP000695000"/>
    </source>
</evidence>
<keyword evidence="3 4" id="KW-0949">S-adenosyl-L-methionine</keyword>
<dbReference type="Gene3D" id="3.40.50.150">
    <property type="entry name" value="Vaccinia Virus protein VP39"/>
    <property type="match status" value="1"/>
</dbReference>
<dbReference type="InterPro" id="IPR055135">
    <property type="entry name" value="PRMT_dom"/>
</dbReference>
<dbReference type="SUPFAM" id="SSF48452">
    <property type="entry name" value="TPR-like"/>
    <property type="match status" value="1"/>
</dbReference>
<dbReference type="Pfam" id="PF22528">
    <property type="entry name" value="PRMT_C"/>
    <property type="match status" value="1"/>
</dbReference>
<protein>
    <recommendedName>
        <fullName evidence="5">Protein arginine N-methyltransferase domain-containing protein</fullName>
    </recommendedName>
</protein>
<name>A0ABM1N2W7_NICVS</name>
<dbReference type="Pfam" id="PF01135">
    <property type="entry name" value="PCMT"/>
    <property type="match status" value="1"/>
</dbReference>
<evidence type="ECO:0000256" key="3">
    <source>
        <dbReference type="ARBA" id="ARBA00022691"/>
    </source>
</evidence>
<sequence>MDENKVKVAQDSLQKVHEYRFSGNNGRAFAHFLLFLELLPAERQKHEQHFSDTATEWCTELELKGQFENVCKCYSQAINYFPKNVEILNSFGSFLLRCNAPLESKVYLNAAHRIDAENLVVLSNLNTANLQLVERWHFRMLNDVRRNSLYNEAIQKSIDGRYNKVLDIGTGCGFLSLCASKNANTSRIIAVEESEALSAMAEEVFQRNNVENIKVLNGNSTQINDISLSNVLITEIFDSALFGEHCLETLIHAHEKLLEKDCRIIPASAKIYITGIESKNLAKKHKVISSHEHFGELCIVECKDEPYEAEHVSKYDHKLLTETVQLLNVDFSNLEQLKSLYNDPKSIPDTELKIVESGTLHAFAIWFTLELSDGLSITTNPYSDNCDCWEQAIVFLDHFQTKCKGESLVISASCAQNKLQITYTNGDESSCDCYQVQKDVVNFLNDSKLIQTLNDASRSIQKTDELHVLDLYPFPIIGLNLMAQSNATVVTITENADLLRKMCDLNGVDFGRFKMISESDLSNECSQKYDVVAFDPISRNGTICESFFANYTQYSNALKDDGVFVPNALRLKFALVESCYLVNCNAVSDANVMGFKIADCINQFKASELWIMQHGNFPHKKLTAICDDYKVQFEDAFNVRECRIESVKGRADGILYWFDIHYPGNVSMDTYNSNYYNKVVSVVKETVNMETPKVQIKQHKGLLSILLK</sequence>
<dbReference type="InterPro" id="IPR011990">
    <property type="entry name" value="TPR-like_helical_dom_sf"/>
</dbReference>
<evidence type="ECO:0000256" key="2">
    <source>
        <dbReference type="ARBA" id="ARBA00022679"/>
    </source>
</evidence>
<keyword evidence="2 4" id="KW-0808">Transferase</keyword>
<keyword evidence="6" id="KW-1185">Reference proteome</keyword>
<feature type="domain" description="Protein arginine N-methyltransferase" evidence="5">
    <location>
        <begin position="268"/>
        <end position="419"/>
    </location>
</feature>
<dbReference type="InterPro" id="IPR025799">
    <property type="entry name" value="Arg_MeTrfase"/>
</dbReference>
<evidence type="ECO:0000256" key="1">
    <source>
        <dbReference type="ARBA" id="ARBA00022603"/>
    </source>
</evidence>